<dbReference type="Proteomes" id="UP000467700">
    <property type="component" value="Unassembled WGS sequence"/>
</dbReference>
<evidence type="ECO:0000256" key="1">
    <source>
        <dbReference type="ARBA" id="ARBA00004123"/>
    </source>
</evidence>
<evidence type="ECO:0000256" key="4">
    <source>
        <dbReference type="ARBA" id="ARBA00023163"/>
    </source>
</evidence>
<keyword evidence="5" id="KW-0539">Nucleus</keyword>
<evidence type="ECO:0000259" key="8">
    <source>
        <dbReference type="SMART" id="SM01370"/>
    </source>
</evidence>
<dbReference type="InterPro" id="IPR006751">
    <property type="entry name" value="TAFII55_prot_cons_reg"/>
</dbReference>
<evidence type="ECO:0000256" key="2">
    <source>
        <dbReference type="ARBA" id="ARBA00009368"/>
    </source>
</evidence>
<dbReference type="GO" id="GO:0051123">
    <property type="term" value="P:RNA polymerase II preinitiation complex assembly"/>
    <property type="evidence" value="ECO:0007669"/>
    <property type="project" value="TreeGrafter"/>
</dbReference>
<dbReference type="SMART" id="SM01370">
    <property type="entry name" value="TAFII55_N"/>
    <property type="match status" value="1"/>
</dbReference>
<gene>
    <name evidence="9" type="ORF">AAE3_LOCUS13976</name>
</gene>
<dbReference type="GO" id="GO:0016251">
    <property type="term" value="F:RNA polymerase II general transcription initiation factor activity"/>
    <property type="evidence" value="ECO:0007669"/>
    <property type="project" value="TreeGrafter"/>
</dbReference>
<dbReference type="Pfam" id="PF04658">
    <property type="entry name" value="TAFII55_N"/>
    <property type="match status" value="1"/>
</dbReference>
<dbReference type="CDD" id="cd08047">
    <property type="entry name" value="TAF7"/>
    <property type="match status" value="1"/>
</dbReference>
<sequence>MHHTIYDHLTLHELTVTYNLLPTALSIYLSTIRPAPNMDEDLIVIDDLENDAGPSDSNDNSVDAQAFYAPLPKNVGERASTRSSAQPAASSNERTTRSSTLRASKPQPKLKLKLSDKAVSQAPGVSFLGQYDRELDSDDEELAFEEQFILRMPPGEDCEKLRKAVASREIGNDVWLKFKDSRRAVFHIGNSLYSSKLVDLPCIIESQKTLDGKQMFKVADICQMLVAGNKIQSEDQLTKEKSFNIEEFIWPHGITPPLHHVRKRRFRKRVNRRTIENVEQEVERLLDEDSMATEVKYDILENVNPDLSDSEFIEQDVPLDAPTPAVSDLGEAQTPGDLGEGDDEEEEENEEGAEGDIDEELAAELDLALENEDEEDGDEEDEEEDSEDDESEDDDDEDSQARKLLSEEVRDLEAAVAKKRNEIASSGNPLIRRRFEDALKKLTADLEMKVAQRDELKEKQRLKKEGITMDAVEDTDPDNVGIEDGGDGADDGDLFGDDSMEIG</sequence>
<evidence type="ECO:0000256" key="7">
    <source>
        <dbReference type="SAM" id="MobiDB-lite"/>
    </source>
</evidence>
<dbReference type="GO" id="GO:0005669">
    <property type="term" value="C:transcription factor TFIID complex"/>
    <property type="evidence" value="ECO:0007669"/>
    <property type="project" value="InterPro"/>
</dbReference>
<comment type="caution">
    <text evidence="9">The sequence shown here is derived from an EMBL/GenBank/DDBJ whole genome shotgun (WGS) entry which is preliminary data.</text>
</comment>
<feature type="compositionally biased region" description="Polar residues" evidence="7">
    <location>
        <begin position="81"/>
        <end position="102"/>
    </location>
</feature>
<feature type="region of interest" description="Disordered" evidence="7">
    <location>
        <begin position="467"/>
        <end position="503"/>
    </location>
</feature>
<feature type="region of interest" description="Disordered" evidence="7">
    <location>
        <begin position="73"/>
        <end position="117"/>
    </location>
</feature>
<evidence type="ECO:0000313" key="10">
    <source>
        <dbReference type="Proteomes" id="UP000467700"/>
    </source>
</evidence>
<protein>
    <recommendedName>
        <fullName evidence="8">TAFII55 protein conserved region domain-containing protein</fullName>
    </recommendedName>
</protein>
<dbReference type="OrthoDB" id="153872at2759"/>
<dbReference type="PANTHER" id="PTHR12228">
    <property type="entry name" value="TRANSCRIPTION INITIATION FACTOR TFIID 55 KD SUBUNIT-RELATED"/>
    <property type="match status" value="1"/>
</dbReference>
<feature type="domain" description="TAFII55 protein conserved region" evidence="8">
    <location>
        <begin position="144"/>
        <end position="294"/>
    </location>
</feature>
<feature type="coiled-coil region" evidence="6">
    <location>
        <begin position="268"/>
        <end position="295"/>
    </location>
</feature>
<keyword evidence="10" id="KW-1185">Reference proteome</keyword>
<evidence type="ECO:0000256" key="3">
    <source>
        <dbReference type="ARBA" id="ARBA00023015"/>
    </source>
</evidence>
<evidence type="ECO:0000313" key="9">
    <source>
        <dbReference type="EMBL" id="CAA7271558.1"/>
    </source>
</evidence>
<name>A0A8S0WUE5_CYCAE</name>
<feature type="region of interest" description="Disordered" evidence="7">
    <location>
        <begin position="320"/>
        <end position="407"/>
    </location>
</feature>
<feature type="compositionally biased region" description="Acidic residues" evidence="7">
    <location>
        <begin position="484"/>
        <end position="503"/>
    </location>
</feature>
<dbReference type="AlphaFoldDB" id="A0A8S0WUE5"/>
<dbReference type="PANTHER" id="PTHR12228:SF0">
    <property type="entry name" value="TATA-BOX BINDING PROTEIN ASSOCIATED FACTOR 7"/>
    <property type="match status" value="1"/>
</dbReference>
<accession>A0A8S0WUE5</accession>
<comment type="subcellular location">
    <subcellularLocation>
        <location evidence="1">Nucleus</location>
    </subcellularLocation>
</comment>
<organism evidence="9 10">
    <name type="scientific">Cyclocybe aegerita</name>
    <name type="common">Black poplar mushroom</name>
    <name type="synonym">Agrocybe aegerita</name>
    <dbReference type="NCBI Taxonomy" id="1973307"/>
    <lineage>
        <taxon>Eukaryota</taxon>
        <taxon>Fungi</taxon>
        <taxon>Dikarya</taxon>
        <taxon>Basidiomycota</taxon>
        <taxon>Agaricomycotina</taxon>
        <taxon>Agaricomycetes</taxon>
        <taxon>Agaricomycetidae</taxon>
        <taxon>Agaricales</taxon>
        <taxon>Agaricineae</taxon>
        <taxon>Bolbitiaceae</taxon>
        <taxon>Cyclocybe</taxon>
    </lineage>
</organism>
<dbReference type="EMBL" id="CACVBS010000112">
    <property type="protein sequence ID" value="CAA7271558.1"/>
    <property type="molecule type" value="Genomic_DNA"/>
</dbReference>
<evidence type="ECO:0000256" key="5">
    <source>
        <dbReference type="ARBA" id="ARBA00023242"/>
    </source>
</evidence>
<keyword evidence="3" id="KW-0805">Transcription regulation</keyword>
<comment type="similarity">
    <text evidence="2">Belongs to the TAF7 family.</text>
</comment>
<proteinExistence type="inferred from homology"/>
<feature type="compositionally biased region" description="Acidic residues" evidence="7">
    <location>
        <begin position="339"/>
        <end position="398"/>
    </location>
</feature>
<keyword evidence="6" id="KW-0175">Coiled coil</keyword>
<reference evidence="9 10" key="1">
    <citation type="submission" date="2020-01" db="EMBL/GenBank/DDBJ databases">
        <authorList>
            <person name="Gupta K D."/>
        </authorList>
    </citation>
    <scope>NUCLEOTIDE SEQUENCE [LARGE SCALE GENOMIC DNA]</scope>
</reference>
<evidence type="ECO:0000256" key="6">
    <source>
        <dbReference type="SAM" id="Coils"/>
    </source>
</evidence>
<keyword evidence="4" id="KW-0804">Transcription</keyword>
<dbReference type="InterPro" id="IPR037817">
    <property type="entry name" value="TAF7"/>
</dbReference>